<dbReference type="PANTHER" id="PTHR12147:SF26">
    <property type="entry name" value="PEPTIDASE M28 DOMAIN-CONTAINING PROTEIN"/>
    <property type="match status" value="1"/>
</dbReference>
<feature type="transmembrane region" description="Helical" evidence="1">
    <location>
        <begin position="367"/>
        <end position="387"/>
    </location>
</feature>
<keyword evidence="4" id="KW-1185">Reference proteome</keyword>
<accession>A0ABT2AGT7</accession>
<evidence type="ECO:0000256" key="1">
    <source>
        <dbReference type="SAM" id="Phobius"/>
    </source>
</evidence>
<evidence type="ECO:0000313" key="4">
    <source>
        <dbReference type="Proteomes" id="UP001206572"/>
    </source>
</evidence>
<reference evidence="3 4" key="1">
    <citation type="submission" date="2022-08" db="EMBL/GenBank/DDBJ databases">
        <title>Reclassification of Massilia species as members of the genera Telluria, Duganella, Pseudoduganella, Mokoshia gen. nov. and Zemynaea gen. nov. using orthogonal and non-orthogonal genome-based approaches.</title>
        <authorList>
            <person name="Bowman J.P."/>
        </authorList>
    </citation>
    <scope>NUCLEOTIDE SEQUENCE [LARGE SCALE GENOMIC DNA]</scope>
    <source>
        <strain evidence="3 4">JCM 31661</strain>
    </source>
</reference>
<dbReference type="Proteomes" id="UP001206572">
    <property type="component" value="Unassembled WGS sequence"/>
</dbReference>
<feature type="transmembrane region" description="Helical" evidence="1">
    <location>
        <begin position="407"/>
        <end position="425"/>
    </location>
</feature>
<keyword evidence="1" id="KW-0472">Membrane</keyword>
<dbReference type="InterPro" id="IPR007484">
    <property type="entry name" value="Peptidase_M28"/>
</dbReference>
<feature type="transmembrane region" description="Helical" evidence="1">
    <location>
        <begin position="484"/>
        <end position="502"/>
    </location>
</feature>
<dbReference type="RefSeq" id="WP_258826510.1">
    <property type="nucleotide sequence ID" value="NZ_JANUHA010000002.1"/>
</dbReference>
<dbReference type="PANTHER" id="PTHR12147">
    <property type="entry name" value="METALLOPEPTIDASE M28 FAMILY MEMBER"/>
    <property type="match status" value="1"/>
</dbReference>
<evidence type="ECO:0000259" key="2">
    <source>
        <dbReference type="Pfam" id="PF04389"/>
    </source>
</evidence>
<feature type="transmembrane region" description="Helical" evidence="1">
    <location>
        <begin position="337"/>
        <end position="355"/>
    </location>
</feature>
<proteinExistence type="predicted"/>
<keyword evidence="1" id="KW-1133">Transmembrane helix</keyword>
<dbReference type="EMBL" id="JANUHA010000002">
    <property type="protein sequence ID" value="MCS0595448.1"/>
    <property type="molecule type" value="Genomic_DNA"/>
</dbReference>
<feature type="transmembrane region" description="Helical" evidence="1">
    <location>
        <begin position="432"/>
        <end position="453"/>
    </location>
</feature>
<feature type="transmembrane region" description="Helical" evidence="1">
    <location>
        <begin position="514"/>
        <end position="535"/>
    </location>
</feature>
<sequence length="758" mass="80670">MLTAGLPAAPARALGLAAFAAVCIALALAWLARPHDTPASPPAAIDTTRMQRHMANLAASTRPIATDANAAARDYIVNQLRGMGLQASVQRTTVQKSTVQYWGGTHYTVGVVHNVVARLSGSAPDRAKRPALLLATHYDSGKTTLGAARSALPAAALLETARALSAGQAPRNDIVMLFADGEEVGALGAQGFAERHPLARQVGLALRFDSMGSGGPLMLLDASNAGGSVLNALPDAAPGVEGSSLLAGLYRLRPETPRVGPLGRLGAPALLFANTGKPFDGERTLDTLERLETGLPARLGDAMLGLARHYGDADLARGAHGARAWFTVPGLGRVQHSAILCWTLAALAALMLVRGYQQALARSEETVAPLVQGFFGVALVLLAARMALWEQREEVAALTRLSDSGPALAYTIVGGCLFVAGLYLMRRFMGAAPVFLGTMAWLLVALVLALLIAPETAYLLAWPLTAALGAWMVLPRISHLAARVLVLAAGLLPALLLLVPALGETWTALAPRGVYLPSLAIAVLLACFASLFLLLPVGRYVAAAMLLACAGCLALPTQAARPAPIETPALAPDRLVYFKDMNSWRAYWLAPPDPLDSWSKNLFPHLAKPSIHVDVFGWHSPRQWFSVAPREDAIAYPEGYLLRMPRPRKEGGPRQVEFTLRSKNRAPHIELWAAGTKPLASTVNGRALGNKETIWSMSVYGMEDTLLRFTFDIKSEDLLAVVVEERIPGLPTHLLPPGAPKRMPGTGMTISSDVLRFY</sequence>
<dbReference type="Gene3D" id="3.40.630.10">
    <property type="entry name" value="Zn peptidases"/>
    <property type="match status" value="1"/>
</dbReference>
<organism evidence="3 4">
    <name type="scientific">Massilia agri</name>
    <dbReference type="NCBI Taxonomy" id="1886785"/>
    <lineage>
        <taxon>Bacteria</taxon>
        <taxon>Pseudomonadati</taxon>
        <taxon>Pseudomonadota</taxon>
        <taxon>Betaproteobacteria</taxon>
        <taxon>Burkholderiales</taxon>
        <taxon>Oxalobacteraceae</taxon>
        <taxon>Telluria group</taxon>
        <taxon>Massilia</taxon>
    </lineage>
</organism>
<evidence type="ECO:0000313" key="3">
    <source>
        <dbReference type="EMBL" id="MCS0595448.1"/>
    </source>
</evidence>
<dbReference type="Pfam" id="PF04389">
    <property type="entry name" value="Peptidase_M28"/>
    <property type="match status" value="1"/>
</dbReference>
<feature type="domain" description="Peptidase M28" evidence="2">
    <location>
        <begin position="114"/>
        <end position="304"/>
    </location>
</feature>
<gene>
    <name evidence="3" type="ORF">NX780_03710</name>
</gene>
<keyword evidence="1" id="KW-0812">Transmembrane</keyword>
<protein>
    <submittedName>
        <fullName evidence="3">M28 family peptidase</fullName>
    </submittedName>
</protein>
<dbReference type="InterPro" id="IPR045175">
    <property type="entry name" value="M28_fam"/>
</dbReference>
<dbReference type="SUPFAM" id="SSF53187">
    <property type="entry name" value="Zn-dependent exopeptidases"/>
    <property type="match status" value="1"/>
</dbReference>
<feature type="transmembrane region" description="Helical" evidence="1">
    <location>
        <begin position="459"/>
        <end position="477"/>
    </location>
</feature>
<comment type="caution">
    <text evidence="3">The sequence shown here is derived from an EMBL/GenBank/DDBJ whole genome shotgun (WGS) entry which is preliminary data.</text>
</comment>
<name>A0ABT2AGT7_9BURK</name>